<gene>
    <name evidence="1" type="ordered locus">Minf_0192</name>
</gene>
<name>B3DXL8_METI4</name>
<dbReference type="HOGENOM" id="CLU_3329993_0_0_0"/>
<accession>B3DXL8</accession>
<dbReference type="KEGG" id="min:Minf_0192"/>
<evidence type="ECO:0000313" key="1">
    <source>
        <dbReference type="EMBL" id="ACD82252.1"/>
    </source>
</evidence>
<dbReference type="AlphaFoldDB" id="B3DXL8"/>
<dbReference type="EMBL" id="CP000975">
    <property type="protein sequence ID" value="ACD82252.1"/>
    <property type="molecule type" value="Genomic_DNA"/>
</dbReference>
<sequence>MFFSKGIGIDLKREDSFMGYKRKKEGPKIIEWSFEGIK</sequence>
<dbReference type="Proteomes" id="UP000009149">
    <property type="component" value="Chromosome"/>
</dbReference>
<reference evidence="1 2" key="1">
    <citation type="journal article" date="2008" name="Biol. Direct">
        <title>Complete genome sequence of the extremely acidophilic methanotroph isolate V4, Methylacidiphilum infernorum, a representative of the bacterial phylum Verrucomicrobia.</title>
        <authorList>
            <person name="Hou S."/>
            <person name="Makarova K.S."/>
            <person name="Saw J.H."/>
            <person name="Senin P."/>
            <person name="Ly B.V."/>
            <person name="Zhou Z."/>
            <person name="Ren Y."/>
            <person name="Wang J."/>
            <person name="Galperin M.Y."/>
            <person name="Omelchenko M.V."/>
            <person name="Wolf Y.I."/>
            <person name="Yutin N."/>
            <person name="Koonin E.V."/>
            <person name="Stott M.B."/>
            <person name="Mountain B.W."/>
            <person name="Crowe M.A."/>
            <person name="Smirnova A.V."/>
            <person name="Dunfield P.F."/>
            <person name="Feng L."/>
            <person name="Wang L."/>
            <person name="Alam M."/>
        </authorList>
    </citation>
    <scope>NUCLEOTIDE SEQUENCE [LARGE SCALE GENOMIC DNA]</scope>
    <source>
        <strain evidence="2">Isolate V4</strain>
    </source>
</reference>
<evidence type="ECO:0000313" key="2">
    <source>
        <dbReference type="Proteomes" id="UP000009149"/>
    </source>
</evidence>
<protein>
    <submittedName>
        <fullName evidence="1">Uncharacterized protein</fullName>
    </submittedName>
</protein>
<proteinExistence type="predicted"/>
<organism evidence="1 2">
    <name type="scientific">Methylacidiphilum infernorum (isolate V4)</name>
    <name type="common">Methylokorus infernorum (strain V4)</name>
    <dbReference type="NCBI Taxonomy" id="481448"/>
    <lineage>
        <taxon>Bacteria</taxon>
        <taxon>Pseudomonadati</taxon>
        <taxon>Verrucomicrobiota</taxon>
        <taxon>Methylacidiphilae</taxon>
        <taxon>Methylacidiphilales</taxon>
        <taxon>Methylacidiphilaceae</taxon>
        <taxon>Methylacidiphilum (ex Ratnadevi et al. 2023)</taxon>
    </lineage>
</organism>